<accession>A0A5N6PKT8</accession>
<reference evidence="2 3" key="1">
    <citation type="submission" date="2019-05" db="EMBL/GenBank/DDBJ databases">
        <title>Mikania micrantha, genome provides insights into the molecular mechanism of rapid growth.</title>
        <authorList>
            <person name="Liu B."/>
        </authorList>
    </citation>
    <scope>NUCLEOTIDE SEQUENCE [LARGE SCALE GENOMIC DNA]</scope>
    <source>
        <strain evidence="2">NLD-2019</strain>
        <tissue evidence="2">Leaf</tissue>
    </source>
</reference>
<dbReference type="AlphaFoldDB" id="A0A5N6PKT8"/>
<organism evidence="2 3">
    <name type="scientific">Mikania micrantha</name>
    <name type="common">bitter vine</name>
    <dbReference type="NCBI Taxonomy" id="192012"/>
    <lineage>
        <taxon>Eukaryota</taxon>
        <taxon>Viridiplantae</taxon>
        <taxon>Streptophyta</taxon>
        <taxon>Embryophyta</taxon>
        <taxon>Tracheophyta</taxon>
        <taxon>Spermatophyta</taxon>
        <taxon>Magnoliopsida</taxon>
        <taxon>eudicotyledons</taxon>
        <taxon>Gunneridae</taxon>
        <taxon>Pentapetalae</taxon>
        <taxon>asterids</taxon>
        <taxon>campanulids</taxon>
        <taxon>Asterales</taxon>
        <taxon>Asteraceae</taxon>
        <taxon>Asteroideae</taxon>
        <taxon>Heliantheae alliance</taxon>
        <taxon>Eupatorieae</taxon>
        <taxon>Mikania</taxon>
    </lineage>
</organism>
<comment type="caution">
    <text evidence="2">The sequence shown here is derived from an EMBL/GenBank/DDBJ whole genome shotgun (WGS) entry which is preliminary data.</text>
</comment>
<name>A0A5N6PKT8_9ASTR</name>
<evidence type="ECO:0000313" key="3">
    <source>
        <dbReference type="Proteomes" id="UP000326396"/>
    </source>
</evidence>
<keyword evidence="3" id="KW-1185">Reference proteome</keyword>
<dbReference type="Proteomes" id="UP000326396">
    <property type="component" value="Linkage Group LG12"/>
</dbReference>
<evidence type="ECO:0000256" key="1">
    <source>
        <dbReference type="SAM" id="MobiDB-lite"/>
    </source>
</evidence>
<sequence length="117" mass="13030">MEKTIISLATLYVSTIKNESNINTTLQVFSIDDAYIRSQLARWRLGQSDRRRQAADGRRQEGGAVDGRRQAATMAHGMKRWMTERMAASAGMDVPVFPRPGHHQDPAPQEQDPGGHA</sequence>
<feature type="region of interest" description="Disordered" evidence="1">
    <location>
        <begin position="92"/>
        <end position="117"/>
    </location>
</feature>
<feature type="compositionally biased region" description="Basic and acidic residues" evidence="1">
    <location>
        <begin position="47"/>
        <end position="69"/>
    </location>
</feature>
<feature type="region of interest" description="Disordered" evidence="1">
    <location>
        <begin position="46"/>
        <end position="73"/>
    </location>
</feature>
<evidence type="ECO:0000313" key="2">
    <source>
        <dbReference type="EMBL" id="KAD6455037.1"/>
    </source>
</evidence>
<proteinExistence type="predicted"/>
<gene>
    <name evidence="2" type="ORF">E3N88_09743</name>
</gene>
<protein>
    <submittedName>
        <fullName evidence="2">Uncharacterized protein</fullName>
    </submittedName>
</protein>
<dbReference type="EMBL" id="SZYD01000004">
    <property type="protein sequence ID" value="KAD6455037.1"/>
    <property type="molecule type" value="Genomic_DNA"/>
</dbReference>